<organism evidence="1">
    <name type="scientific">uncultured Caudovirales phage</name>
    <dbReference type="NCBI Taxonomy" id="2100421"/>
    <lineage>
        <taxon>Viruses</taxon>
        <taxon>Duplodnaviria</taxon>
        <taxon>Heunggongvirae</taxon>
        <taxon>Uroviricota</taxon>
        <taxon>Caudoviricetes</taxon>
        <taxon>Peduoviridae</taxon>
        <taxon>Maltschvirus</taxon>
        <taxon>Maltschvirus maltsch</taxon>
    </lineage>
</organism>
<accession>A0A6J5N6Y0</accession>
<proteinExistence type="predicted"/>
<gene>
    <name evidence="1" type="ORF">UFOVP647_34</name>
</gene>
<name>A0A6J5N6Y0_9CAUD</name>
<dbReference type="EMBL" id="LR796615">
    <property type="protein sequence ID" value="CAB4154849.1"/>
    <property type="molecule type" value="Genomic_DNA"/>
</dbReference>
<sequence length="79" mass="9042">MFKVGDQVKFGERCLGGISQWLGQVRLASAESIQVEYQGHRPVNEPPVRQFKQLRSGNWILVTEHKDDPKGRLHLKTTD</sequence>
<protein>
    <submittedName>
        <fullName evidence="1">Uncharacterized protein</fullName>
    </submittedName>
</protein>
<evidence type="ECO:0000313" key="1">
    <source>
        <dbReference type="EMBL" id="CAB4154849.1"/>
    </source>
</evidence>
<reference evidence="1" key="1">
    <citation type="submission" date="2020-04" db="EMBL/GenBank/DDBJ databases">
        <authorList>
            <person name="Chiriac C."/>
            <person name="Salcher M."/>
            <person name="Ghai R."/>
            <person name="Kavagutti S V."/>
        </authorList>
    </citation>
    <scope>NUCLEOTIDE SEQUENCE</scope>
</reference>